<proteinExistence type="predicted"/>
<organism evidence="1 2">
    <name type="scientific">Luteitalea pratensis</name>
    <dbReference type="NCBI Taxonomy" id="1855912"/>
    <lineage>
        <taxon>Bacteria</taxon>
        <taxon>Pseudomonadati</taxon>
        <taxon>Acidobacteriota</taxon>
        <taxon>Vicinamibacteria</taxon>
        <taxon>Vicinamibacterales</taxon>
        <taxon>Vicinamibacteraceae</taxon>
        <taxon>Luteitalea</taxon>
    </lineage>
</organism>
<dbReference type="AlphaFoldDB" id="A0A143PT76"/>
<dbReference type="Proteomes" id="UP000076079">
    <property type="component" value="Chromosome"/>
</dbReference>
<reference evidence="2" key="2">
    <citation type="submission" date="2016-04" db="EMBL/GenBank/DDBJ databases">
        <title>First Complete Genome Sequence of a Subdivision 6 Acidobacterium.</title>
        <authorList>
            <person name="Huang S."/>
            <person name="Vieira S."/>
            <person name="Bunk B."/>
            <person name="Riedel T."/>
            <person name="Sproeer C."/>
            <person name="Overmann J."/>
        </authorList>
    </citation>
    <scope>NUCLEOTIDE SEQUENCE [LARGE SCALE GENOMIC DNA]</scope>
    <source>
        <strain evidence="2">DSM 100886 HEG_-6_39</strain>
    </source>
</reference>
<evidence type="ECO:0000313" key="2">
    <source>
        <dbReference type="Proteomes" id="UP000076079"/>
    </source>
</evidence>
<accession>A0A143PT76</accession>
<sequence length="71" mass="7400">MGTDRVTKVLLAAIAAGVWAIVLLQASNARTVSDMAAEVRAIGADTQSIHEDLDAAAEDDVQGGATSYRRD</sequence>
<keyword evidence="2" id="KW-1185">Reference proteome</keyword>
<gene>
    <name evidence="1" type="ORF">LuPra_04293</name>
</gene>
<evidence type="ECO:0000313" key="1">
    <source>
        <dbReference type="EMBL" id="AMY11049.1"/>
    </source>
</evidence>
<dbReference type="RefSeq" id="WP_110172634.1">
    <property type="nucleotide sequence ID" value="NZ_CP015136.1"/>
</dbReference>
<dbReference type="KEGG" id="abac:LuPra_04293"/>
<name>A0A143PT76_LUTPR</name>
<reference evidence="1 2" key="1">
    <citation type="journal article" date="2016" name="Genome Announc.">
        <title>First Complete Genome Sequence of a Subdivision 6 Acidobacterium Strain.</title>
        <authorList>
            <person name="Huang S."/>
            <person name="Vieira S."/>
            <person name="Bunk B."/>
            <person name="Riedel T."/>
            <person name="Sproer C."/>
            <person name="Overmann J."/>
        </authorList>
    </citation>
    <scope>NUCLEOTIDE SEQUENCE [LARGE SCALE GENOMIC DNA]</scope>
    <source>
        <strain evidence="2">DSM 100886 HEG_-6_39</strain>
    </source>
</reference>
<protein>
    <submittedName>
        <fullName evidence="1">Uncharacterized protein</fullName>
    </submittedName>
</protein>
<dbReference type="EMBL" id="CP015136">
    <property type="protein sequence ID" value="AMY11049.1"/>
    <property type="molecule type" value="Genomic_DNA"/>
</dbReference>